<feature type="region of interest" description="Disordered" evidence="1">
    <location>
        <begin position="1"/>
        <end position="23"/>
    </location>
</feature>
<dbReference type="EMBL" id="BAAFSV010000001">
    <property type="protein sequence ID" value="GAB1311184.1"/>
    <property type="molecule type" value="Genomic_DNA"/>
</dbReference>
<gene>
    <name evidence="4" type="ORF">MFIFM68171_01394</name>
</gene>
<dbReference type="Pfam" id="PF02894">
    <property type="entry name" value="GFO_IDH_MocA_C"/>
    <property type="match status" value="1"/>
</dbReference>
<dbReference type="GeneID" id="98172139"/>
<dbReference type="InterPro" id="IPR051450">
    <property type="entry name" value="Gfo/Idh/MocA_Oxidoreductases"/>
</dbReference>
<evidence type="ECO:0000313" key="5">
    <source>
        <dbReference type="Proteomes" id="UP001628179"/>
    </source>
</evidence>
<evidence type="ECO:0000259" key="2">
    <source>
        <dbReference type="Pfam" id="PF01408"/>
    </source>
</evidence>
<evidence type="ECO:0000259" key="3">
    <source>
        <dbReference type="Pfam" id="PF02894"/>
    </source>
</evidence>
<accession>A0ABQ0G0D0</accession>
<evidence type="ECO:0000256" key="1">
    <source>
        <dbReference type="SAM" id="MobiDB-lite"/>
    </source>
</evidence>
<sequence>MPAAEDTVQPEADGAARLSPPPLPASPPRILIIGAGSRGFTYAQAVRSSSNGAVTAIAEPDDYKRSHFGETMIWGSGAPSPEGAAFEGWRDFIAYETRRRARVQAGEQNVPPGVDAAFVCVLDEMHREVVVALSELGGLHIMCEKPLATTLEDCIEMYGALQSNKLADGQQAIFSIGHVLRYSPHNMLLRKLLLEDGVIGDILSVVHTEPVGWWHFAHSYVRGNWRRESTSAPSLLTKSCHDIDVLLWLLCSPVDCSAQDSHPHLPSTVTSSGSLQYFKRSRKPVTAGGATNCLSCPVEESCKYSAKRIYVGKELSGLGSGNKAWPVKIVLPDIESYGSEAEATQALLIELANDYDTSTPSSQVARRNWFGRCVYESDNDVCDEQVVTITWDDDPLPRPPSSTEGCVAPDQLAAYQPRRGSKTATFHMVAHTKKICDRYTHLYGVDGEIFADSTTITVEDFRTGQTTVHHPRIESRGHGGGDIGLTRQFILAVDKVKNHGWSTDRAQRELVGCTLEEVIRSHAMVFCAEAARRDRKVVGWPEWWADEVEGRLSRAQA</sequence>
<protein>
    <submittedName>
        <fullName evidence="4">Oxidoreductase YjhC</fullName>
    </submittedName>
</protein>
<feature type="domain" description="Gfo/Idh/MocA-like oxidoreductase C-terminal" evidence="3">
    <location>
        <begin position="193"/>
        <end position="258"/>
    </location>
</feature>
<dbReference type="InterPro" id="IPR036291">
    <property type="entry name" value="NAD(P)-bd_dom_sf"/>
</dbReference>
<dbReference type="InterPro" id="IPR000683">
    <property type="entry name" value="Gfo/Idh/MocA-like_OxRdtase_N"/>
</dbReference>
<dbReference type="RefSeq" id="XP_070912917.1">
    <property type="nucleotide sequence ID" value="XM_071056816.1"/>
</dbReference>
<proteinExistence type="predicted"/>
<dbReference type="SUPFAM" id="SSF55347">
    <property type="entry name" value="Glyceraldehyde-3-phosphate dehydrogenase-like, C-terminal domain"/>
    <property type="match status" value="1"/>
</dbReference>
<dbReference type="Pfam" id="PF01408">
    <property type="entry name" value="GFO_IDH_MocA"/>
    <property type="match status" value="1"/>
</dbReference>
<feature type="domain" description="Gfo/Idh/MocA-like oxidoreductase N-terminal" evidence="2">
    <location>
        <begin position="29"/>
        <end position="165"/>
    </location>
</feature>
<name>A0ABQ0G0D0_9PEZI</name>
<reference evidence="4 5" key="1">
    <citation type="submission" date="2024-09" db="EMBL/GenBank/DDBJ databases">
        <title>Itraconazole resistance in Madurella fahalii resulting from another homologue of gene encoding cytochrome P450 14-alpha sterol demethylase (CYP51).</title>
        <authorList>
            <person name="Yoshioka I."/>
            <person name="Fahal A.H."/>
            <person name="Kaneko S."/>
            <person name="Yaguchi T."/>
        </authorList>
    </citation>
    <scope>NUCLEOTIDE SEQUENCE [LARGE SCALE GENOMIC DNA]</scope>
    <source>
        <strain evidence="4 5">IFM 68171</strain>
    </source>
</reference>
<organism evidence="4 5">
    <name type="scientific">Madurella fahalii</name>
    <dbReference type="NCBI Taxonomy" id="1157608"/>
    <lineage>
        <taxon>Eukaryota</taxon>
        <taxon>Fungi</taxon>
        <taxon>Dikarya</taxon>
        <taxon>Ascomycota</taxon>
        <taxon>Pezizomycotina</taxon>
        <taxon>Sordariomycetes</taxon>
        <taxon>Sordariomycetidae</taxon>
        <taxon>Sordariales</taxon>
        <taxon>Sordariales incertae sedis</taxon>
        <taxon>Madurella</taxon>
    </lineage>
</organism>
<dbReference type="InterPro" id="IPR004104">
    <property type="entry name" value="Gfo/Idh/MocA-like_OxRdtase_C"/>
</dbReference>
<dbReference type="SUPFAM" id="SSF51735">
    <property type="entry name" value="NAD(P)-binding Rossmann-fold domains"/>
    <property type="match status" value="1"/>
</dbReference>
<comment type="caution">
    <text evidence="4">The sequence shown here is derived from an EMBL/GenBank/DDBJ whole genome shotgun (WGS) entry which is preliminary data.</text>
</comment>
<keyword evidence="5" id="KW-1185">Reference proteome</keyword>
<dbReference type="PANTHER" id="PTHR43377">
    <property type="entry name" value="BILIVERDIN REDUCTASE A"/>
    <property type="match status" value="1"/>
</dbReference>
<dbReference type="Proteomes" id="UP001628179">
    <property type="component" value="Unassembled WGS sequence"/>
</dbReference>
<dbReference type="Gene3D" id="3.30.360.10">
    <property type="entry name" value="Dihydrodipicolinate Reductase, domain 2"/>
    <property type="match status" value="1"/>
</dbReference>
<evidence type="ECO:0000313" key="4">
    <source>
        <dbReference type="EMBL" id="GAB1311184.1"/>
    </source>
</evidence>
<dbReference type="Gene3D" id="3.40.50.720">
    <property type="entry name" value="NAD(P)-binding Rossmann-like Domain"/>
    <property type="match status" value="1"/>
</dbReference>
<dbReference type="PANTHER" id="PTHR43377:SF12">
    <property type="entry name" value="BINDING ROSSMANN FOLD OXIDOREDUCTASE, PUTATIVE (AFU_ORTHOLOGUE AFUA_3G11840)-RELATED"/>
    <property type="match status" value="1"/>
</dbReference>